<dbReference type="Pfam" id="PF00312">
    <property type="entry name" value="Ribosomal_S15"/>
    <property type="match status" value="1"/>
</dbReference>
<dbReference type="AlphaFoldDB" id="A0A8K0HEM2"/>
<organism evidence="7 8">
    <name type="scientific">Rhamnella rubrinervis</name>
    <dbReference type="NCBI Taxonomy" id="2594499"/>
    <lineage>
        <taxon>Eukaryota</taxon>
        <taxon>Viridiplantae</taxon>
        <taxon>Streptophyta</taxon>
        <taxon>Embryophyta</taxon>
        <taxon>Tracheophyta</taxon>
        <taxon>Spermatophyta</taxon>
        <taxon>Magnoliopsida</taxon>
        <taxon>eudicotyledons</taxon>
        <taxon>Gunneridae</taxon>
        <taxon>Pentapetalae</taxon>
        <taxon>rosids</taxon>
        <taxon>fabids</taxon>
        <taxon>Rosales</taxon>
        <taxon>Rhamnaceae</taxon>
        <taxon>rhamnoid group</taxon>
        <taxon>Rhamneae</taxon>
        <taxon>Rhamnella</taxon>
    </lineage>
</organism>
<dbReference type="CDD" id="cd00353">
    <property type="entry name" value="Ribosomal_S15p_S13e"/>
    <property type="match status" value="1"/>
</dbReference>
<dbReference type="PANTHER" id="PTHR47546:SF3">
    <property type="entry name" value="30S RIBOSOMAL PROTEIN S15, CHLOROPLASTIC"/>
    <property type="match status" value="1"/>
</dbReference>
<dbReference type="Proteomes" id="UP000796880">
    <property type="component" value="Unassembled WGS sequence"/>
</dbReference>
<comment type="similarity">
    <text evidence="1">Belongs to the universal ribosomal protein uS15 family.</text>
</comment>
<dbReference type="GO" id="GO:0005840">
    <property type="term" value="C:ribosome"/>
    <property type="evidence" value="ECO:0007669"/>
    <property type="project" value="UniProtKB-KW"/>
</dbReference>
<evidence type="ECO:0000256" key="2">
    <source>
        <dbReference type="ARBA" id="ARBA00022980"/>
    </source>
</evidence>
<protein>
    <recommendedName>
        <fullName evidence="4">Small ribosomal subunit protein uS15c</fullName>
    </recommendedName>
    <alternativeName>
        <fullName evidence="5">30S ribosomal protein S15, chloroplastic</fullName>
    </alternativeName>
</protein>
<dbReference type="EMBL" id="VOIH02000003">
    <property type="protein sequence ID" value="KAF3450373.1"/>
    <property type="molecule type" value="Genomic_DNA"/>
</dbReference>
<dbReference type="GO" id="GO:0003735">
    <property type="term" value="F:structural constituent of ribosome"/>
    <property type="evidence" value="ECO:0007669"/>
    <property type="project" value="InterPro"/>
</dbReference>
<dbReference type="SMART" id="SM01387">
    <property type="entry name" value="Ribosomal_S15"/>
    <property type="match status" value="1"/>
</dbReference>
<comment type="caution">
    <text evidence="7">The sequence shown here is derived from an EMBL/GenBank/DDBJ whole genome shotgun (WGS) entry which is preliminary data.</text>
</comment>
<gene>
    <name evidence="7" type="ORF">FNV43_RR06453</name>
</gene>
<dbReference type="Gene3D" id="1.10.287.10">
    <property type="entry name" value="S15/NS1, RNA-binding"/>
    <property type="match status" value="1"/>
</dbReference>
<reference evidence="7" key="1">
    <citation type="submission" date="2020-03" db="EMBL/GenBank/DDBJ databases">
        <title>A high-quality chromosome-level genome assembly of a woody plant with both climbing and erect habits, Rhamnella rubrinervis.</title>
        <authorList>
            <person name="Lu Z."/>
            <person name="Yang Y."/>
            <person name="Zhu X."/>
            <person name="Sun Y."/>
        </authorList>
    </citation>
    <scope>NUCLEOTIDE SEQUENCE</scope>
    <source>
        <strain evidence="7">BYM</strain>
        <tissue evidence="7">Leaf</tissue>
    </source>
</reference>
<feature type="compositionally biased region" description="Basic and acidic residues" evidence="6">
    <location>
        <begin position="261"/>
        <end position="270"/>
    </location>
</feature>
<accession>A0A8K0HEM2</accession>
<dbReference type="NCBIfam" id="TIGR00952">
    <property type="entry name" value="S15_bact"/>
    <property type="match status" value="1"/>
</dbReference>
<evidence type="ECO:0000256" key="3">
    <source>
        <dbReference type="ARBA" id="ARBA00023274"/>
    </source>
</evidence>
<feature type="compositionally biased region" description="Low complexity" evidence="6">
    <location>
        <begin position="155"/>
        <end position="172"/>
    </location>
</feature>
<dbReference type="InterPro" id="IPR009068">
    <property type="entry name" value="uS15_NS1_RNA-bd_sf"/>
</dbReference>
<dbReference type="GO" id="GO:1990904">
    <property type="term" value="C:ribonucleoprotein complex"/>
    <property type="evidence" value="ECO:0007669"/>
    <property type="project" value="UniProtKB-KW"/>
</dbReference>
<keyword evidence="2" id="KW-0689">Ribosomal protein</keyword>
<dbReference type="InterPro" id="IPR000589">
    <property type="entry name" value="Ribosomal_uS15"/>
</dbReference>
<dbReference type="GO" id="GO:0006412">
    <property type="term" value="P:translation"/>
    <property type="evidence" value="ECO:0007669"/>
    <property type="project" value="InterPro"/>
</dbReference>
<feature type="compositionally biased region" description="Basic and acidic residues" evidence="6">
    <location>
        <begin position="131"/>
        <end position="145"/>
    </location>
</feature>
<evidence type="ECO:0000313" key="8">
    <source>
        <dbReference type="Proteomes" id="UP000796880"/>
    </source>
</evidence>
<feature type="compositionally biased region" description="Low complexity" evidence="6">
    <location>
        <begin position="236"/>
        <end position="248"/>
    </location>
</feature>
<evidence type="ECO:0000256" key="6">
    <source>
        <dbReference type="SAM" id="MobiDB-lite"/>
    </source>
</evidence>
<dbReference type="SUPFAM" id="SSF47060">
    <property type="entry name" value="S15/NS1 RNA-binding domain"/>
    <property type="match status" value="1"/>
</dbReference>
<evidence type="ECO:0000256" key="4">
    <source>
        <dbReference type="ARBA" id="ARBA00035250"/>
    </source>
</evidence>
<keyword evidence="3" id="KW-0687">Ribonucleoprotein</keyword>
<evidence type="ECO:0000256" key="1">
    <source>
        <dbReference type="ARBA" id="ARBA00008434"/>
    </source>
</evidence>
<evidence type="ECO:0000313" key="7">
    <source>
        <dbReference type="EMBL" id="KAF3450373.1"/>
    </source>
</evidence>
<keyword evidence="8" id="KW-1185">Reference proteome</keyword>
<dbReference type="HAMAP" id="MF_01343_B">
    <property type="entry name" value="Ribosomal_uS15_B"/>
    <property type="match status" value="1"/>
</dbReference>
<dbReference type="OrthoDB" id="441444at2759"/>
<dbReference type="PANTHER" id="PTHR47546">
    <property type="entry name" value="S15/NS1, RNA-BINDING PROTEIN"/>
    <property type="match status" value="1"/>
</dbReference>
<name>A0A8K0HEM2_9ROSA</name>
<sequence>MHTVQLGPIEPFKSGPKTRDFGVLKRGTSPPALPPPPPLMALQLRSRGRTLGNPSLIHFFSTTSSSNPPPSPDSNDPNGQSNSSTSQSSMSSYFSDVKASLRNHQPSSPPEPRISKSPNRQPSLFRPSKLHSLEEIRKNLGEFRHRSAAPPPNETNPTPSSSGLSSSQNFSSQDPYKRYVTGKTEDAVKGGGVDALSSIRESLRQLRPTGDTQNEKKAVDPMSLSALKNTLKLKPTDSSWPTNSSSPSKVFGGTEPLVFGRESREKKDGHSSNAMRTEFMKMYSYGELGEKLRKLRPDAKREGWFSLGELNDRLMKLRDMEEKEAESRVGGFSFMDLRDSLVKLKQSENEKPKVHRYDILGQLGRTPEFMLNPPKEHLVETAKKMKLELAKVRDEFKMSESDCGSARVQVAQLTTKIKHLSSVLHKKDKHSRKGLVAMVQRRKRLLKYLRRVDWDSYCFVLSKLGLRDNPDYKN</sequence>
<dbReference type="GO" id="GO:0005737">
    <property type="term" value="C:cytoplasm"/>
    <property type="evidence" value="ECO:0007669"/>
    <property type="project" value="UniProtKB-ARBA"/>
</dbReference>
<dbReference type="InterPro" id="IPR005290">
    <property type="entry name" value="Ribosomal_uS15_bac-type"/>
</dbReference>
<feature type="region of interest" description="Disordered" evidence="6">
    <location>
        <begin position="1"/>
        <end position="272"/>
    </location>
</feature>
<proteinExistence type="inferred from homology"/>
<evidence type="ECO:0000256" key="5">
    <source>
        <dbReference type="ARBA" id="ARBA00035484"/>
    </source>
</evidence>
<feature type="compositionally biased region" description="Low complexity" evidence="6">
    <location>
        <begin position="73"/>
        <end position="95"/>
    </location>
</feature>